<dbReference type="PANTHER" id="PTHR33678:SF2">
    <property type="match status" value="1"/>
</dbReference>
<dbReference type="EMBL" id="RSCL01000092">
    <property type="protein sequence ID" value="RUS92267.1"/>
    <property type="molecule type" value="Genomic_DNA"/>
</dbReference>
<dbReference type="Pfam" id="PF03050">
    <property type="entry name" value="DDE_Tnp_IS66"/>
    <property type="match status" value="1"/>
</dbReference>
<dbReference type="InterPro" id="IPR052344">
    <property type="entry name" value="Transposase-related"/>
</dbReference>
<dbReference type="PANTHER" id="PTHR33678">
    <property type="entry name" value="BLL1576 PROTEIN"/>
    <property type="match status" value="1"/>
</dbReference>
<dbReference type="Pfam" id="PF13005">
    <property type="entry name" value="zf-IS66"/>
    <property type="match status" value="1"/>
</dbReference>
<evidence type="ECO:0000313" key="6">
    <source>
        <dbReference type="Proteomes" id="UP000271624"/>
    </source>
</evidence>
<feature type="compositionally biased region" description="Polar residues" evidence="1">
    <location>
        <begin position="1"/>
        <end position="11"/>
    </location>
</feature>
<dbReference type="InterPro" id="IPR004291">
    <property type="entry name" value="Transposase_IS66_central"/>
</dbReference>
<proteinExistence type="predicted"/>
<protein>
    <submittedName>
        <fullName evidence="5">IS66 family transposase ISH10B</fullName>
    </submittedName>
</protein>
<dbReference type="Proteomes" id="UP000271624">
    <property type="component" value="Unassembled WGS sequence"/>
</dbReference>
<dbReference type="OrthoDB" id="451853at2"/>
<feature type="region of interest" description="Disordered" evidence="1">
    <location>
        <begin position="49"/>
        <end position="100"/>
    </location>
</feature>
<evidence type="ECO:0000256" key="1">
    <source>
        <dbReference type="SAM" id="MobiDB-lite"/>
    </source>
</evidence>
<feature type="region of interest" description="Disordered" evidence="1">
    <location>
        <begin position="1"/>
        <end position="22"/>
    </location>
</feature>
<evidence type="ECO:0000259" key="4">
    <source>
        <dbReference type="Pfam" id="PF20042"/>
    </source>
</evidence>
<keyword evidence="6" id="KW-1185">Reference proteome</keyword>
<sequence>MEQLSPSIREQVSQEDWEKTPASVKKLVESMADGIEKLERQVTGLLEVQQHLSEKVNKTSKNSSSPPSSDPPGFGEKSKKKKSGKKRGGQPGHEGKSRDLYPVEKCSESYDHYPTTCTCCGEILSGEDTNPYRHQIVEIPPIEPEVTEHRLHQLTCNNCGASTRATLPDHVNVTGYGVRVVAMVALLSGLYRNSHRMVQSALADLFGISMSLGTVNKLRLEASNAVATCVEEAKLYVQHSKVVGADETGFNQGNIDGCNAKNLSAWLWVAVTPLVSFFEIALTRGAEAAKNLLGENFAGILNSDRYASYNWVDISRRQLCWAHLKREFIKISERSGVSGEVGAALVKQQEKLFELWHRVRDGTLARCDFIKIAVYIRSEIKELLEEAADYQITSIEKTPLAKTVRTCRQLLKVEPAMWLFVTTESVEPTNNAAERAIRPAVIWRRTSFGTQTQAGSTFFARMMTVVTSLKSQHRNVLEFMAQAVTSAREAKKPPSLLPELISGKEKQDFLNVV</sequence>
<reference evidence="5" key="2">
    <citation type="journal article" date="2019" name="Genome Biol. Evol.">
        <title>Day and night: Metabolic profiles and evolutionary relationships of six axenic non-marine cyanobacteria.</title>
        <authorList>
            <person name="Will S.E."/>
            <person name="Henke P."/>
            <person name="Boedeker C."/>
            <person name="Huang S."/>
            <person name="Brinkmann H."/>
            <person name="Rohde M."/>
            <person name="Jarek M."/>
            <person name="Friedl T."/>
            <person name="Seufert S."/>
            <person name="Schumacher M."/>
            <person name="Overmann J."/>
            <person name="Neumann-Schaal M."/>
            <person name="Petersen J."/>
        </authorList>
    </citation>
    <scope>NUCLEOTIDE SEQUENCE [LARGE SCALE GENOMIC DNA]</scope>
    <source>
        <strain evidence="5">PCC 7102</strain>
    </source>
</reference>
<name>A0A3S1A1V9_9CYAN</name>
<dbReference type="NCBIfam" id="NF033517">
    <property type="entry name" value="transpos_IS66"/>
    <property type="match status" value="1"/>
</dbReference>
<feature type="compositionally biased region" description="Low complexity" evidence="1">
    <location>
        <begin position="63"/>
        <end position="75"/>
    </location>
</feature>
<dbReference type="AlphaFoldDB" id="A0A3S1A1V9"/>
<evidence type="ECO:0000259" key="3">
    <source>
        <dbReference type="Pfam" id="PF13005"/>
    </source>
</evidence>
<feature type="compositionally biased region" description="Basic residues" evidence="1">
    <location>
        <begin position="78"/>
        <end position="88"/>
    </location>
</feature>
<accession>A0A3S1A1V9</accession>
<evidence type="ECO:0000259" key="2">
    <source>
        <dbReference type="Pfam" id="PF03050"/>
    </source>
</evidence>
<feature type="domain" description="DUF6444" evidence="4">
    <location>
        <begin position="24"/>
        <end position="98"/>
    </location>
</feature>
<dbReference type="RefSeq" id="WP_127087840.1">
    <property type="nucleotide sequence ID" value="NZ_RSCL01000092.1"/>
</dbReference>
<dbReference type="InterPro" id="IPR045618">
    <property type="entry name" value="DUF6444"/>
</dbReference>
<organism evidence="5 6">
    <name type="scientific">Dulcicalothrix desertica PCC 7102</name>
    <dbReference type="NCBI Taxonomy" id="232991"/>
    <lineage>
        <taxon>Bacteria</taxon>
        <taxon>Bacillati</taxon>
        <taxon>Cyanobacteriota</taxon>
        <taxon>Cyanophyceae</taxon>
        <taxon>Nostocales</taxon>
        <taxon>Calotrichaceae</taxon>
        <taxon>Dulcicalothrix</taxon>
    </lineage>
</organism>
<dbReference type="InterPro" id="IPR024474">
    <property type="entry name" value="Znf_dom_IS66"/>
</dbReference>
<reference evidence="5" key="1">
    <citation type="submission" date="2018-12" db="EMBL/GenBank/DDBJ databases">
        <authorList>
            <person name="Will S."/>
            <person name="Neumann-Schaal M."/>
            <person name="Henke P."/>
        </authorList>
    </citation>
    <scope>NUCLEOTIDE SEQUENCE</scope>
    <source>
        <strain evidence="5">PCC 7102</strain>
    </source>
</reference>
<evidence type="ECO:0000313" key="5">
    <source>
        <dbReference type="EMBL" id="RUS92267.1"/>
    </source>
</evidence>
<feature type="domain" description="Transposase IS66 zinc-finger binding" evidence="3">
    <location>
        <begin position="114"/>
        <end position="160"/>
    </location>
</feature>
<gene>
    <name evidence="5" type="ORF">DSM106972_099610</name>
</gene>
<comment type="caution">
    <text evidence="5">The sequence shown here is derived from an EMBL/GenBank/DDBJ whole genome shotgun (WGS) entry which is preliminary data.</text>
</comment>
<dbReference type="Pfam" id="PF20042">
    <property type="entry name" value="DUF6444"/>
    <property type="match status" value="1"/>
</dbReference>
<feature type="domain" description="Transposase IS66 central" evidence="2">
    <location>
        <begin position="200"/>
        <end position="455"/>
    </location>
</feature>